<keyword evidence="4" id="KW-1185">Reference proteome</keyword>
<evidence type="ECO:0000256" key="1">
    <source>
        <dbReference type="ARBA" id="ARBA00008812"/>
    </source>
</evidence>
<feature type="domain" description="Lipid/polyisoprenoid-binding YceI-like" evidence="2">
    <location>
        <begin position="17"/>
        <end position="175"/>
    </location>
</feature>
<dbReference type="PANTHER" id="PTHR34406:SF1">
    <property type="entry name" value="PROTEIN YCEI"/>
    <property type="match status" value="1"/>
</dbReference>
<gene>
    <name evidence="3" type="ORF">LZ495_23990</name>
</gene>
<dbReference type="RefSeq" id="WP_235054929.1">
    <property type="nucleotide sequence ID" value="NZ_JAKFHA010000015.1"/>
</dbReference>
<evidence type="ECO:0000313" key="4">
    <source>
        <dbReference type="Proteomes" id="UP001165378"/>
    </source>
</evidence>
<organism evidence="3 4">
    <name type="scientific">Yinghuangia soli</name>
    <dbReference type="NCBI Taxonomy" id="2908204"/>
    <lineage>
        <taxon>Bacteria</taxon>
        <taxon>Bacillati</taxon>
        <taxon>Actinomycetota</taxon>
        <taxon>Actinomycetes</taxon>
        <taxon>Kitasatosporales</taxon>
        <taxon>Streptomycetaceae</taxon>
        <taxon>Yinghuangia</taxon>
    </lineage>
</organism>
<dbReference type="Gene3D" id="2.40.128.110">
    <property type="entry name" value="Lipid/polyisoprenoid-binding, YceI-like"/>
    <property type="match status" value="1"/>
</dbReference>
<accession>A0AA41U5S4</accession>
<dbReference type="InterPro" id="IPR036761">
    <property type="entry name" value="TTHA0802/YceI-like_sf"/>
</dbReference>
<name>A0AA41U5S4_9ACTN</name>
<dbReference type="SUPFAM" id="SSF101874">
    <property type="entry name" value="YceI-like"/>
    <property type="match status" value="1"/>
</dbReference>
<reference evidence="3" key="1">
    <citation type="submission" date="2022-01" db="EMBL/GenBank/DDBJ databases">
        <title>Genome-Based Taxonomic Classification of the Phylum Actinobacteria.</title>
        <authorList>
            <person name="Gao Y."/>
        </authorList>
    </citation>
    <scope>NUCLEOTIDE SEQUENCE</scope>
    <source>
        <strain evidence="3">KLBMP 8922</strain>
    </source>
</reference>
<evidence type="ECO:0000313" key="3">
    <source>
        <dbReference type="EMBL" id="MCF2530264.1"/>
    </source>
</evidence>
<proteinExistence type="inferred from homology"/>
<comment type="caution">
    <text evidence="3">The sequence shown here is derived from an EMBL/GenBank/DDBJ whole genome shotgun (WGS) entry which is preliminary data.</text>
</comment>
<comment type="similarity">
    <text evidence="1">Belongs to the UPF0312 family.</text>
</comment>
<sequence>MSPTSCAPTAAATPCGDWRLDAARSRVRFEGRSLWGLHPVRGRFTHVRGDAELRADGTASGVLLLEAASLTTGRARRDAHLRSGAFFDTEHHRDFAFRADRVTPGPDDRVTVHGHLTIRGITRPITCLATRDDAAPEVLTLHTEIPIPHREFGLRWNPLGMIRPTTTTHLTLRFTHSPLP</sequence>
<protein>
    <submittedName>
        <fullName evidence="3">YceI family protein</fullName>
    </submittedName>
</protein>
<dbReference type="SMART" id="SM00867">
    <property type="entry name" value="YceI"/>
    <property type="match status" value="1"/>
</dbReference>
<dbReference type="InterPro" id="IPR007372">
    <property type="entry name" value="Lipid/polyisoprenoid-bd_YceI"/>
</dbReference>
<dbReference type="Proteomes" id="UP001165378">
    <property type="component" value="Unassembled WGS sequence"/>
</dbReference>
<evidence type="ECO:0000259" key="2">
    <source>
        <dbReference type="SMART" id="SM00867"/>
    </source>
</evidence>
<dbReference type="Pfam" id="PF04264">
    <property type="entry name" value="YceI"/>
    <property type="match status" value="1"/>
</dbReference>
<dbReference type="AlphaFoldDB" id="A0AA41U5S4"/>
<dbReference type="PANTHER" id="PTHR34406">
    <property type="entry name" value="PROTEIN YCEI"/>
    <property type="match status" value="1"/>
</dbReference>
<dbReference type="EMBL" id="JAKFHA010000015">
    <property type="protein sequence ID" value="MCF2530264.1"/>
    <property type="molecule type" value="Genomic_DNA"/>
</dbReference>